<dbReference type="AlphaFoldDB" id="A0A1M7ZWZ0"/>
<gene>
    <name evidence="1" type="ORF">SAMN05443547_1751</name>
</gene>
<dbReference type="OrthoDB" id="1490993at2"/>
<organism evidence="1 2">
    <name type="scientific">Flavobacterium cucumis</name>
    <dbReference type="NCBI Taxonomy" id="416016"/>
    <lineage>
        <taxon>Bacteria</taxon>
        <taxon>Pseudomonadati</taxon>
        <taxon>Bacteroidota</taxon>
        <taxon>Flavobacteriia</taxon>
        <taxon>Flavobacteriales</taxon>
        <taxon>Flavobacteriaceae</taxon>
        <taxon>Flavobacterium</taxon>
    </lineage>
</organism>
<dbReference type="EMBL" id="FRYK01000002">
    <property type="protein sequence ID" value="SHO73394.1"/>
    <property type="molecule type" value="Genomic_DNA"/>
</dbReference>
<evidence type="ECO:0000313" key="2">
    <source>
        <dbReference type="Proteomes" id="UP000184611"/>
    </source>
</evidence>
<sequence length="337" mass="39989">MIYILVFLVTTLLTSSTRKDKSNLYLNYSLSVNQAESFILKENYSEALLHYKKAFSINVKPIAKNCFTAMQVATIENDIKFFKNSLKKGFERGLIPEYLTNDSLIGNYISKHNLDKFIKSQFKILNKKYKESINYALLDSINKLSNLDNKWKIYYLDSLSTYDSKNKDIYWKKYDSIISDIVDVKLIPLITKYGFPEERNIDLNYLGIKSLSNKPNYDYSFGNNKAKLILLHYYSYPRDKSYNQLLKNEVFKGNLQPEIYASIMDFQSKFSNIDEYYNEWHQTEDTNKFVAINKRRFEIGLLPFEEKNLKFKRGQKICKEKRENKNHKQVRLFYWCG</sequence>
<evidence type="ECO:0000313" key="1">
    <source>
        <dbReference type="EMBL" id="SHO73394.1"/>
    </source>
</evidence>
<accession>A0A1M7ZWZ0</accession>
<protein>
    <submittedName>
        <fullName evidence="1">Uncharacterized protein</fullName>
    </submittedName>
</protein>
<dbReference type="STRING" id="416016.SAMN05443547_1751"/>
<dbReference type="Proteomes" id="UP000184611">
    <property type="component" value="Unassembled WGS sequence"/>
</dbReference>
<reference evidence="2" key="1">
    <citation type="submission" date="2016-12" db="EMBL/GenBank/DDBJ databases">
        <authorList>
            <person name="Varghese N."/>
            <person name="Submissions S."/>
        </authorList>
    </citation>
    <scope>NUCLEOTIDE SEQUENCE [LARGE SCALE GENOMIC DNA]</scope>
    <source>
        <strain evidence="2">DSM 18830</strain>
    </source>
</reference>
<name>A0A1M7ZWZ0_9FLAO</name>
<keyword evidence="2" id="KW-1185">Reference proteome</keyword>
<proteinExistence type="predicted"/>
<dbReference type="RefSeq" id="WP_143165253.1">
    <property type="nucleotide sequence ID" value="NZ_FRYK01000002.1"/>
</dbReference>